<dbReference type="GO" id="GO:0016887">
    <property type="term" value="F:ATP hydrolysis activity"/>
    <property type="evidence" value="ECO:0007669"/>
    <property type="project" value="InterPro"/>
</dbReference>
<feature type="domain" description="ABC transporter" evidence="9">
    <location>
        <begin position="4"/>
        <end position="238"/>
    </location>
</feature>
<accession>A0AAE3R7U9</accession>
<dbReference type="PANTHER" id="PTHR42781:SF4">
    <property type="entry name" value="SPERMIDINE_PUTRESCINE IMPORT ATP-BINDING PROTEIN POTA"/>
    <property type="match status" value="1"/>
</dbReference>
<keyword evidence="2" id="KW-1003">Cell membrane</keyword>
<keyword evidence="3" id="KW-0410">Iron transport</keyword>
<keyword evidence="8" id="KW-0472">Membrane</keyword>
<dbReference type="GO" id="GO:0015697">
    <property type="term" value="P:quaternary ammonium group transport"/>
    <property type="evidence" value="ECO:0007669"/>
    <property type="project" value="UniProtKB-ARBA"/>
</dbReference>
<keyword evidence="5 10" id="KW-0067">ATP-binding</keyword>
<gene>
    <name evidence="10" type="ORF">QNI22_17105</name>
</gene>
<keyword evidence="7" id="KW-0406">Ion transport</keyword>
<evidence type="ECO:0000256" key="8">
    <source>
        <dbReference type="ARBA" id="ARBA00023136"/>
    </source>
</evidence>
<evidence type="ECO:0000256" key="2">
    <source>
        <dbReference type="ARBA" id="ARBA00022475"/>
    </source>
</evidence>
<name>A0AAE3R7U9_9BACT</name>
<dbReference type="InterPro" id="IPR017871">
    <property type="entry name" value="ABC_transporter-like_CS"/>
</dbReference>
<evidence type="ECO:0000256" key="6">
    <source>
        <dbReference type="ARBA" id="ARBA00023004"/>
    </source>
</evidence>
<keyword evidence="1" id="KW-0813">Transport</keyword>
<keyword evidence="11" id="KW-1185">Reference proteome</keyword>
<dbReference type="InterPro" id="IPR003439">
    <property type="entry name" value="ABC_transporter-like_ATP-bd"/>
</dbReference>
<dbReference type="PROSITE" id="PS50893">
    <property type="entry name" value="ABC_TRANSPORTER_2"/>
    <property type="match status" value="1"/>
</dbReference>
<evidence type="ECO:0000256" key="5">
    <source>
        <dbReference type="ARBA" id="ARBA00022840"/>
    </source>
</evidence>
<comment type="caution">
    <text evidence="10">The sequence shown here is derived from an EMBL/GenBank/DDBJ whole genome shotgun (WGS) entry which is preliminary data.</text>
</comment>
<reference evidence="10" key="1">
    <citation type="submission" date="2023-05" db="EMBL/GenBank/DDBJ databases">
        <authorList>
            <person name="Zhang X."/>
        </authorList>
    </citation>
    <scope>NUCLEOTIDE SEQUENCE</scope>
    <source>
        <strain evidence="10">BD1B2-1</strain>
    </source>
</reference>
<dbReference type="PANTHER" id="PTHR42781">
    <property type="entry name" value="SPERMIDINE/PUTRESCINE IMPORT ATP-BINDING PROTEIN POTA"/>
    <property type="match status" value="1"/>
</dbReference>
<dbReference type="CDD" id="cd03259">
    <property type="entry name" value="ABC_Carb_Solutes_like"/>
    <property type="match status" value="1"/>
</dbReference>
<dbReference type="InterPro" id="IPR027417">
    <property type="entry name" value="P-loop_NTPase"/>
</dbReference>
<dbReference type="RefSeq" id="WP_314512412.1">
    <property type="nucleotide sequence ID" value="NZ_JASJOU010000005.1"/>
</dbReference>
<protein>
    <submittedName>
        <fullName evidence="10">ABC transporter ATP-binding protein</fullName>
    </submittedName>
</protein>
<evidence type="ECO:0000256" key="4">
    <source>
        <dbReference type="ARBA" id="ARBA00022741"/>
    </source>
</evidence>
<dbReference type="InterPro" id="IPR015853">
    <property type="entry name" value="ABC_transpr_FbpC"/>
</dbReference>
<keyword evidence="4" id="KW-0547">Nucleotide-binding</keyword>
<dbReference type="InterPro" id="IPR003593">
    <property type="entry name" value="AAA+_ATPase"/>
</dbReference>
<evidence type="ECO:0000259" key="9">
    <source>
        <dbReference type="PROSITE" id="PS50893"/>
    </source>
</evidence>
<evidence type="ECO:0000313" key="10">
    <source>
        <dbReference type="EMBL" id="MDJ1502388.1"/>
    </source>
</evidence>
<dbReference type="InterPro" id="IPR050093">
    <property type="entry name" value="ABC_SmlMolc_Importer"/>
</dbReference>
<dbReference type="AlphaFoldDB" id="A0AAE3R7U9"/>
<evidence type="ECO:0000256" key="3">
    <source>
        <dbReference type="ARBA" id="ARBA00022496"/>
    </source>
</evidence>
<dbReference type="FunFam" id="3.40.50.300:FF:000425">
    <property type="entry name" value="Probable ABC transporter, ATP-binding subunit"/>
    <property type="match status" value="1"/>
</dbReference>
<evidence type="ECO:0000256" key="7">
    <source>
        <dbReference type="ARBA" id="ARBA00023065"/>
    </source>
</evidence>
<dbReference type="Pfam" id="PF00005">
    <property type="entry name" value="ABC_tran"/>
    <property type="match status" value="1"/>
</dbReference>
<dbReference type="SUPFAM" id="SSF52540">
    <property type="entry name" value="P-loop containing nucleoside triphosphate hydrolases"/>
    <property type="match status" value="1"/>
</dbReference>
<dbReference type="PROSITE" id="PS00211">
    <property type="entry name" value="ABC_TRANSPORTER_1"/>
    <property type="match status" value="1"/>
</dbReference>
<evidence type="ECO:0000313" key="11">
    <source>
        <dbReference type="Proteomes" id="UP001232063"/>
    </source>
</evidence>
<dbReference type="Proteomes" id="UP001232063">
    <property type="component" value="Unassembled WGS sequence"/>
</dbReference>
<keyword evidence="6" id="KW-0408">Iron</keyword>
<sequence length="338" mass="38090">MNILTVKDLNKTYSGQFAPAIKNITLAIKKGEIFGLVGESGSGKTTLLRIIAGLEDADSGSVRLLKESITGPSQNLVPGHTHIRLVHQNFNLQPNISIRQNILYSLKGYDLQYQLDRLDKMIDLCDLSALQHKLPRQLSGGEMQRVALARALADEPMLLLLDEPFSNVDIIRRQELKHEVSDIIRKSGTTAIFVTHDTTEALTLSDTIGVMRDGSLIQIGTPHHIYNHPATSYVARFFGNANIISIIKLQPYLRIKQQASLFNKQDVVCIRAESIQICQEAEADLTGKLKKVYYLGMYELWDVQIARNISLQLLHFQKTPPPEKLFLKIVWEQVHVFQ</sequence>
<proteinExistence type="predicted"/>
<dbReference type="GO" id="GO:0015408">
    <property type="term" value="F:ABC-type ferric iron transporter activity"/>
    <property type="evidence" value="ECO:0007669"/>
    <property type="project" value="InterPro"/>
</dbReference>
<dbReference type="GO" id="GO:0005524">
    <property type="term" value="F:ATP binding"/>
    <property type="evidence" value="ECO:0007669"/>
    <property type="project" value="UniProtKB-KW"/>
</dbReference>
<evidence type="ECO:0000256" key="1">
    <source>
        <dbReference type="ARBA" id="ARBA00022448"/>
    </source>
</evidence>
<dbReference type="EMBL" id="JASJOU010000005">
    <property type="protein sequence ID" value="MDJ1502388.1"/>
    <property type="molecule type" value="Genomic_DNA"/>
</dbReference>
<dbReference type="GO" id="GO:0016020">
    <property type="term" value="C:membrane"/>
    <property type="evidence" value="ECO:0007669"/>
    <property type="project" value="InterPro"/>
</dbReference>
<dbReference type="Gene3D" id="3.40.50.300">
    <property type="entry name" value="P-loop containing nucleotide triphosphate hydrolases"/>
    <property type="match status" value="1"/>
</dbReference>
<dbReference type="SMART" id="SM00382">
    <property type="entry name" value="AAA"/>
    <property type="match status" value="1"/>
</dbReference>
<organism evidence="10 11">
    <name type="scientific">Xanthocytophaga agilis</name>
    <dbReference type="NCBI Taxonomy" id="3048010"/>
    <lineage>
        <taxon>Bacteria</taxon>
        <taxon>Pseudomonadati</taxon>
        <taxon>Bacteroidota</taxon>
        <taxon>Cytophagia</taxon>
        <taxon>Cytophagales</taxon>
        <taxon>Rhodocytophagaceae</taxon>
        <taxon>Xanthocytophaga</taxon>
    </lineage>
</organism>